<keyword evidence="4" id="KW-0808">Transferase</keyword>
<comment type="caution">
    <text evidence="12">The sequence shown here is derived from an EMBL/GenBank/DDBJ whole genome shotgun (WGS) entry which is preliminary data.</text>
</comment>
<dbReference type="InterPro" id="IPR011712">
    <property type="entry name" value="Sig_transdc_His_kin_sub3_dim/P"/>
</dbReference>
<feature type="domain" description="Histidine kinase/HSP90-like ATPase" evidence="10">
    <location>
        <begin position="277"/>
        <end position="362"/>
    </location>
</feature>
<keyword evidence="9" id="KW-0812">Transmembrane</keyword>
<comment type="catalytic activity">
    <reaction evidence="1">
        <text>ATP + protein L-histidine = ADP + protein N-phospho-L-histidine.</text>
        <dbReference type="EC" id="2.7.13.3"/>
    </reaction>
</comment>
<evidence type="ECO:0000256" key="7">
    <source>
        <dbReference type="ARBA" id="ARBA00022840"/>
    </source>
</evidence>
<evidence type="ECO:0000256" key="4">
    <source>
        <dbReference type="ARBA" id="ARBA00022679"/>
    </source>
</evidence>
<dbReference type="EMBL" id="JACHJS010000001">
    <property type="protein sequence ID" value="MBB4965059.1"/>
    <property type="molecule type" value="Genomic_DNA"/>
</dbReference>
<dbReference type="GO" id="GO:0005524">
    <property type="term" value="F:ATP binding"/>
    <property type="evidence" value="ECO:0007669"/>
    <property type="project" value="UniProtKB-KW"/>
</dbReference>
<dbReference type="PANTHER" id="PTHR24421:SF10">
    <property type="entry name" value="NITRATE_NITRITE SENSOR PROTEIN NARQ"/>
    <property type="match status" value="1"/>
</dbReference>
<gene>
    <name evidence="12" type="ORF">F4559_002418</name>
</gene>
<evidence type="ECO:0000256" key="1">
    <source>
        <dbReference type="ARBA" id="ARBA00000085"/>
    </source>
</evidence>
<organism evidence="12 13">
    <name type="scientific">Saccharothrix violaceirubra</name>
    <dbReference type="NCBI Taxonomy" id="413306"/>
    <lineage>
        <taxon>Bacteria</taxon>
        <taxon>Bacillati</taxon>
        <taxon>Actinomycetota</taxon>
        <taxon>Actinomycetes</taxon>
        <taxon>Pseudonocardiales</taxon>
        <taxon>Pseudonocardiaceae</taxon>
        <taxon>Saccharothrix</taxon>
    </lineage>
</organism>
<keyword evidence="3" id="KW-0597">Phosphoprotein</keyword>
<dbReference type="AlphaFoldDB" id="A0A7W7WV85"/>
<dbReference type="InterPro" id="IPR036890">
    <property type="entry name" value="HATPase_C_sf"/>
</dbReference>
<dbReference type="CDD" id="cd16917">
    <property type="entry name" value="HATPase_UhpB-NarQ-NarX-like"/>
    <property type="match status" value="1"/>
</dbReference>
<dbReference type="GO" id="GO:0016020">
    <property type="term" value="C:membrane"/>
    <property type="evidence" value="ECO:0007669"/>
    <property type="project" value="InterPro"/>
</dbReference>
<evidence type="ECO:0000259" key="10">
    <source>
        <dbReference type="Pfam" id="PF02518"/>
    </source>
</evidence>
<dbReference type="GO" id="GO:0000155">
    <property type="term" value="F:phosphorelay sensor kinase activity"/>
    <property type="evidence" value="ECO:0007669"/>
    <property type="project" value="InterPro"/>
</dbReference>
<dbReference type="Gene3D" id="1.20.5.1930">
    <property type="match status" value="1"/>
</dbReference>
<keyword evidence="6 12" id="KW-0418">Kinase</keyword>
<evidence type="ECO:0000256" key="6">
    <source>
        <dbReference type="ARBA" id="ARBA00022777"/>
    </source>
</evidence>
<dbReference type="Proteomes" id="UP000542674">
    <property type="component" value="Unassembled WGS sequence"/>
</dbReference>
<evidence type="ECO:0000256" key="5">
    <source>
        <dbReference type="ARBA" id="ARBA00022741"/>
    </source>
</evidence>
<evidence type="ECO:0000256" key="8">
    <source>
        <dbReference type="ARBA" id="ARBA00023012"/>
    </source>
</evidence>
<evidence type="ECO:0000256" key="2">
    <source>
        <dbReference type="ARBA" id="ARBA00012438"/>
    </source>
</evidence>
<dbReference type="InterPro" id="IPR003594">
    <property type="entry name" value="HATPase_dom"/>
</dbReference>
<feature type="transmembrane region" description="Helical" evidence="9">
    <location>
        <begin position="73"/>
        <end position="90"/>
    </location>
</feature>
<dbReference type="PANTHER" id="PTHR24421">
    <property type="entry name" value="NITRATE/NITRITE SENSOR PROTEIN NARX-RELATED"/>
    <property type="match status" value="1"/>
</dbReference>
<proteinExistence type="predicted"/>
<name>A0A7W7WV85_9PSEU</name>
<dbReference type="Pfam" id="PF02518">
    <property type="entry name" value="HATPase_c"/>
    <property type="match status" value="1"/>
</dbReference>
<dbReference type="InterPro" id="IPR050482">
    <property type="entry name" value="Sensor_HK_TwoCompSys"/>
</dbReference>
<dbReference type="Gene3D" id="3.30.565.10">
    <property type="entry name" value="Histidine kinase-like ATPase, C-terminal domain"/>
    <property type="match status" value="1"/>
</dbReference>
<keyword evidence="13" id="KW-1185">Reference proteome</keyword>
<dbReference type="RefSeq" id="WP_184668431.1">
    <property type="nucleotide sequence ID" value="NZ_BAABAI010000013.1"/>
</dbReference>
<feature type="transmembrane region" description="Helical" evidence="9">
    <location>
        <begin position="97"/>
        <end position="117"/>
    </location>
</feature>
<feature type="transmembrane region" description="Helical" evidence="9">
    <location>
        <begin position="123"/>
        <end position="141"/>
    </location>
</feature>
<keyword evidence="9" id="KW-1133">Transmembrane helix</keyword>
<dbReference type="GO" id="GO:0046983">
    <property type="term" value="F:protein dimerization activity"/>
    <property type="evidence" value="ECO:0007669"/>
    <property type="project" value="InterPro"/>
</dbReference>
<evidence type="ECO:0000259" key="11">
    <source>
        <dbReference type="Pfam" id="PF07730"/>
    </source>
</evidence>
<protein>
    <recommendedName>
        <fullName evidence="2">histidine kinase</fullName>
        <ecNumber evidence="2">2.7.13.3</ecNumber>
    </recommendedName>
</protein>
<sequence>MTTAIRLVCALLPVLWAGVTSWVDRFSVVEVVGYGTAVAVALVAARRHPAGIVLAAAAWQVGVLSRLGSDNSVPLAALSPALVLTAYVAGRHVGHARAAVVALVGSGLVGAIAGAVVTGTPDTVVLTLAGIAVAGAVPWAFGRHRRLFAAMVEAGWDRAERLERDVVRARDRERARLAAEMHDLVGHELARAALLVGALEVSPTLPDDQRRAAHEARAGVTAAAERLADTVRLLRGPESRSPDESVQAVVDAARATGLDVDADTADLAGVDPVIDRTVHRVLAESLTNAMKHAPGSKVRITLTRDDGITLVVANGPPAAKPTHTGSRLGLVGLTERVSLVGGRFDAGPQGEGFAVHAHLPERPVATEPTRSSAATRVRHSARHVTLVTVAVVGGAAVLALGYMVFDAVTSTLRPAVYDRLRVGAAQADVLPLLPDRTRVDGPPVEAPPPDWTCSYYSTHPNPFDGRRLDLYRVCFADGRLVGKDLLTRDP</sequence>
<evidence type="ECO:0000256" key="9">
    <source>
        <dbReference type="SAM" id="Phobius"/>
    </source>
</evidence>
<evidence type="ECO:0000313" key="13">
    <source>
        <dbReference type="Proteomes" id="UP000542674"/>
    </source>
</evidence>
<keyword evidence="5" id="KW-0547">Nucleotide-binding</keyword>
<evidence type="ECO:0000313" key="12">
    <source>
        <dbReference type="EMBL" id="MBB4965059.1"/>
    </source>
</evidence>
<keyword evidence="7" id="KW-0067">ATP-binding</keyword>
<feature type="domain" description="Signal transduction histidine kinase subgroup 3 dimerisation and phosphoacceptor" evidence="11">
    <location>
        <begin position="173"/>
        <end position="238"/>
    </location>
</feature>
<dbReference type="SUPFAM" id="SSF55874">
    <property type="entry name" value="ATPase domain of HSP90 chaperone/DNA topoisomerase II/histidine kinase"/>
    <property type="match status" value="1"/>
</dbReference>
<reference evidence="12 13" key="1">
    <citation type="submission" date="2020-08" db="EMBL/GenBank/DDBJ databases">
        <title>Sequencing the genomes of 1000 actinobacteria strains.</title>
        <authorList>
            <person name="Klenk H.-P."/>
        </authorList>
    </citation>
    <scope>NUCLEOTIDE SEQUENCE [LARGE SCALE GENOMIC DNA]</scope>
    <source>
        <strain evidence="12 13">DSM 45084</strain>
    </source>
</reference>
<dbReference type="Pfam" id="PF07730">
    <property type="entry name" value="HisKA_3"/>
    <property type="match status" value="1"/>
</dbReference>
<dbReference type="EC" id="2.7.13.3" evidence="2"/>
<feature type="transmembrane region" description="Helical" evidence="9">
    <location>
        <begin position="384"/>
        <end position="405"/>
    </location>
</feature>
<evidence type="ECO:0000256" key="3">
    <source>
        <dbReference type="ARBA" id="ARBA00022553"/>
    </source>
</evidence>
<keyword evidence="8" id="KW-0902">Two-component regulatory system</keyword>
<accession>A0A7W7WV85</accession>
<keyword evidence="9" id="KW-0472">Membrane</keyword>